<dbReference type="PRINTS" id="PR00131">
    <property type="entry name" value="GLHYDRLASE1"/>
</dbReference>
<protein>
    <submittedName>
        <fullName evidence="7">Myrosinase 1-like</fullName>
    </submittedName>
</protein>
<evidence type="ECO:0000256" key="4">
    <source>
        <dbReference type="RuleBase" id="RU003690"/>
    </source>
</evidence>
<comment type="similarity">
    <text evidence="1 4">Belongs to the glycosyl hydrolase 1 family.</text>
</comment>
<evidence type="ECO:0000313" key="6">
    <source>
        <dbReference type="Proteomes" id="UP000515158"/>
    </source>
</evidence>
<dbReference type="InterPro" id="IPR017853">
    <property type="entry name" value="GH"/>
</dbReference>
<dbReference type="KEGG" id="tpal:117643702"/>
<dbReference type="RefSeq" id="XP_034238644.1">
    <property type="nucleotide sequence ID" value="XM_034382753.1"/>
</dbReference>
<dbReference type="Gene3D" id="3.20.20.80">
    <property type="entry name" value="Glycosidases"/>
    <property type="match status" value="1"/>
</dbReference>
<accession>A0A6P8ZLD1</accession>
<dbReference type="OrthoDB" id="8186775at2759"/>
<dbReference type="GO" id="GO:0008422">
    <property type="term" value="F:beta-glucosidase activity"/>
    <property type="evidence" value="ECO:0007669"/>
    <property type="project" value="TreeGrafter"/>
</dbReference>
<evidence type="ECO:0000256" key="1">
    <source>
        <dbReference type="ARBA" id="ARBA00010838"/>
    </source>
</evidence>
<dbReference type="GO" id="GO:0005975">
    <property type="term" value="P:carbohydrate metabolic process"/>
    <property type="evidence" value="ECO:0007669"/>
    <property type="project" value="InterPro"/>
</dbReference>
<evidence type="ECO:0000313" key="7">
    <source>
        <dbReference type="RefSeq" id="XP_034238644.1"/>
    </source>
</evidence>
<dbReference type="PANTHER" id="PTHR10353">
    <property type="entry name" value="GLYCOSYL HYDROLASE"/>
    <property type="match status" value="1"/>
</dbReference>
<keyword evidence="6" id="KW-1185">Reference proteome</keyword>
<sequence>MQLSAALCLLVLVKAALPAFIEPRAAQDDVYKLPPGFLVGAGLSATQAEGAWNTHGKSESVMDRLVHQYKTMYPTTNEVAADHYGHYKEDLALAKQLKFTSHRFSISWARILPKGDRSVINTEAVEFYRNYIDEVKKNGMEPLVTMYHFDHPYSVEEQTGGWTSDKLVDMYVDYADFLFETYGAQVKYWNPVNEGNMYCIYLPPELGVANITAYSPNTFFKCLHNTIIAHARVYRLYKEKYYSQYKGQVGSSVLIWPASPQSDKYEDTLAANLFNEVFAGTAIDPLIHGEYPASTRYLVDKRSKEQGLPESRLPHFTAAEKDLLIKGGPATDFVALNVYSGYKVEYSQDPNDHGTLGTIQEMLEPVLDDIEHVKLISGGRFDEGAGDVMRTAVLWSWTRHHLPIVITENGYGDTKKHGIQDYSSRGVYHSSNIGALVRTANEFNIPIISYHAWALLDVYEFSAGYTARPFGLIHVDYNSPTLKRTLKESSKFFIELGETGRVPQIVSSSASSLSSAVLLLLLSFVARMWQ</sequence>
<evidence type="ECO:0000256" key="5">
    <source>
        <dbReference type="SAM" id="SignalP"/>
    </source>
</evidence>
<keyword evidence="3" id="KW-0326">Glycosidase</keyword>
<reference evidence="7" key="1">
    <citation type="submission" date="2025-08" db="UniProtKB">
        <authorList>
            <consortium name="RefSeq"/>
        </authorList>
    </citation>
    <scope>IDENTIFICATION</scope>
    <source>
        <tissue evidence="7">Total insect</tissue>
    </source>
</reference>
<dbReference type="Pfam" id="PF00232">
    <property type="entry name" value="Glyco_hydro_1"/>
    <property type="match status" value="1"/>
</dbReference>
<organism evidence="7">
    <name type="scientific">Thrips palmi</name>
    <name type="common">Melon thrips</name>
    <dbReference type="NCBI Taxonomy" id="161013"/>
    <lineage>
        <taxon>Eukaryota</taxon>
        <taxon>Metazoa</taxon>
        <taxon>Ecdysozoa</taxon>
        <taxon>Arthropoda</taxon>
        <taxon>Hexapoda</taxon>
        <taxon>Insecta</taxon>
        <taxon>Pterygota</taxon>
        <taxon>Neoptera</taxon>
        <taxon>Paraneoptera</taxon>
        <taxon>Thysanoptera</taxon>
        <taxon>Terebrantia</taxon>
        <taxon>Thripoidea</taxon>
        <taxon>Thripidae</taxon>
        <taxon>Thrips</taxon>
    </lineage>
</organism>
<gene>
    <name evidence="7" type="primary">LOC117643702</name>
</gene>
<proteinExistence type="inferred from homology"/>
<dbReference type="SUPFAM" id="SSF51445">
    <property type="entry name" value="(Trans)glycosidases"/>
    <property type="match status" value="1"/>
</dbReference>
<dbReference type="InParanoid" id="A0A6P8ZLD1"/>
<keyword evidence="5" id="KW-0732">Signal</keyword>
<dbReference type="PANTHER" id="PTHR10353:SF36">
    <property type="entry name" value="LP05116P"/>
    <property type="match status" value="1"/>
</dbReference>
<dbReference type="Proteomes" id="UP000515158">
    <property type="component" value="Unplaced"/>
</dbReference>
<evidence type="ECO:0000256" key="2">
    <source>
        <dbReference type="ARBA" id="ARBA00022801"/>
    </source>
</evidence>
<feature type="signal peptide" evidence="5">
    <location>
        <begin position="1"/>
        <end position="18"/>
    </location>
</feature>
<dbReference type="GeneID" id="117643702"/>
<feature type="chain" id="PRO_5027970529" evidence="5">
    <location>
        <begin position="19"/>
        <end position="530"/>
    </location>
</feature>
<dbReference type="AlphaFoldDB" id="A0A6P8ZLD1"/>
<keyword evidence="2" id="KW-0378">Hydrolase</keyword>
<evidence type="ECO:0000256" key="3">
    <source>
        <dbReference type="ARBA" id="ARBA00023295"/>
    </source>
</evidence>
<name>A0A6P8ZLD1_THRPL</name>
<dbReference type="InterPro" id="IPR001360">
    <property type="entry name" value="Glyco_hydro_1"/>
</dbReference>